<evidence type="ECO:0000256" key="4">
    <source>
        <dbReference type="SAM" id="MobiDB-lite"/>
    </source>
</evidence>
<evidence type="ECO:0000259" key="5">
    <source>
        <dbReference type="PROSITE" id="PS01179"/>
    </source>
</evidence>
<proteinExistence type="predicted"/>
<feature type="compositionally biased region" description="Polar residues" evidence="4">
    <location>
        <begin position="697"/>
        <end position="722"/>
    </location>
</feature>
<reference evidence="7" key="1">
    <citation type="submission" date="2019-07" db="EMBL/GenBank/DDBJ databases">
        <title>Annotation for the trematode Paragonimus miyazaki's.</title>
        <authorList>
            <person name="Choi Y.-J."/>
        </authorList>
    </citation>
    <scope>NUCLEOTIDE SEQUENCE</scope>
    <source>
        <strain evidence="7">Japan</strain>
    </source>
</reference>
<dbReference type="CDD" id="cd06793">
    <property type="entry name" value="PDZ2_APBA1_3-like"/>
    <property type="match status" value="1"/>
</dbReference>
<dbReference type="Gene3D" id="2.30.29.30">
    <property type="entry name" value="Pleckstrin-homology domain (PH domain)/Phosphotyrosine-binding domain (PTB)"/>
    <property type="match status" value="1"/>
</dbReference>
<name>A0A8S9YRA5_9TREM</name>
<evidence type="ECO:0000313" key="8">
    <source>
        <dbReference type="Proteomes" id="UP000822476"/>
    </source>
</evidence>
<dbReference type="CDD" id="cd01208">
    <property type="entry name" value="PTB_X11"/>
    <property type="match status" value="1"/>
</dbReference>
<feature type="region of interest" description="Disordered" evidence="4">
    <location>
        <begin position="304"/>
        <end position="328"/>
    </location>
</feature>
<dbReference type="InterPro" id="IPR036034">
    <property type="entry name" value="PDZ_sf"/>
</dbReference>
<dbReference type="GO" id="GO:0007268">
    <property type="term" value="P:chemical synaptic transmission"/>
    <property type="evidence" value="ECO:0007669"/>
    <property type="project" value="TreeGrafter"/>
</dbReference>
<sequence>MSDGLFSPPRVVSSASGNSKSLPLTELTLSSFGASHNFRGSADHPGGTPTLLYGLPPKFVLGNPRFCPITSNLGAFRTVLTDCAPVTSQGVMPFQCSHSLTDASPHENSGDPNHTTKPCVAVCPEDCFAEVPLGLPISDKTHSIIPKFDLTSFYLRRLHVDNGGDHLSPVRSGFAPSGHQNSVYDLALCDDAVSEFLSCQNNHIDKLNLPSVEDGLSSGSDLDTPRCPVKSKSSYDWRSAHAPSHSPDSTRGLFMIRNSNSHSQMASPAGQSCTSDSIVNPPLVRDIWGIMNELKQTLADDRTTLSHPADSTTADVVTRHDTGRSPMSQMNSVVDVNLKLKTSPKVSTNSFENQAVVATASDDMSQHSGCSKLVVQASVEPSVGESKAAECAHGAFKFSTEEYISENNRNQPLEENLPRDKRTQHWTFPTQSGTLYSSSEDESDLRTNCNMKSGGPSRNGPTLSELASGNTAKNHAPHLSADKSCHAEHTKTLSLEQPSSPNGIERDHRMRRHSFSARHLSSGDEEHAKPSVYHRNEDFESDEDTDQLLTRQYQTDKPIYIPELKEEAHLQTGRHNRVREVSIRHPDSPDKLINGLIFRTRYLGSTQLQFERQPTRNSRMFQAQEAVNRIKAPDGENQPSVPVELFVSTQRLMLLNSNLQEILIDHELTMVSYVADMGELFVLMARRPLNQTISEANLGDSQASQPNRSESGSVTSDCSNESADGVPHAVVQNVVDRANRSSTKLICHVLECPEARLISQSVGHAFQLAYLDFLRANGVGDLSSVDQLNYEDVLNQQEIFCDELTMFSDKDRHKQIVIPKQRGEPLGVVIVASGWGSLLPTVLLANMNPTGPAARCGQLNIGNHIISVNGQSTVGLSLNACQQIIKACRSQTSVKLSVVDCPPVIEVLIRRPSLHYQLGFSVQDGVICSLLRGGIAERGGIRVDHRIIEINGQSVVAVSHEKIVHLLASSVGDIHIRTMPTSVFRLLTGQETPNYI</sequence>
<dbReference type="Pfam" id="PF00595">
    <property type="entry name" value="PDZ"/>
    <property type="match status" value="2"/>
</dbReference>
<feature type="domain" description="PDZ" evidence="6">
    <location>
        <begin position="906"/>
        <end position="982"/>
    </location>
</feature>
<evidence type="ECO:0000256" key="1">
    <source>
        <dbReference type="ARBA" id="ARBA00022448"/>
    </source>
</evidence>
<dbReference type="GO" id="GO:0005737">
    <property type="term" value="C:cytoplasm"/>
    <property type="evidence" value="ECO:0007669"/>
    <property type="project" value="TreeGrafter"/>
</dbReference>
<keyword evidence="8" id="KW-1185">Reference proteome</keyword>
<comment type="caution">
    <text evidence="7">The sequence shown here is derived from an EMBL/GenBank/DDBJ whole genome shotgun (WGS) entry which is preliminary data.</text>
</comment>
<dbReference type="SUPFAM" id="SSF50729">
    <property type="entry name" value="PH domain-like"/>
    <property type="match status" value="1"/>
</dbReference>
<keyword evidence="1" id="KW-0813">Transport</keyword>
<keyword evidence="2" id="KW-0597">Phosphoprotein</keyword>
<dbReference type="SMART" id="SM00228">
    <property type="entry name" value="PDZ"/>
    <property type="match status" value="2"/>
</dbReference>
<feature type="domain" description="PDZ" evidence="6">
    <location>
        <begin position="815"/>
        <end position="900"/>
    </location>
</feature>
<dbReference type="InterPro" id="IPR051230">
    <property type="entry name" value="APP-Binding"/>
</dbReference>
<dbReference type="AlphaFoldDB" id="A0A8S9YRA5"/>
<feature type="compositionally biased region" description="Basic and acidic residues" evidence="4">
    <location>
        <begin position="480"/>
        <end position="491"/>
    </location>
</feature>
<accession>A0A8S9YRA5</accession>
<dbReference type="InterPro" id="IPR011993">
    <property type="entry name" value="PH-like_dom_sf"/>
</dbReference>
<dbReference type="EMBL" id="JTDE01002591">
    <property type="protein sequence ID" value="KAF7257154.1"/>
    <property type="molecule type" value="Genomic_DNA"/>
</dbReference>
<dbReference type="OrthoDB" id="5987010at2759"/>
<feature type="region of interest" description="Disordered" evidence="4">
    <location>
        <begin position="407"/>
        <end position="544"/>
    </location>
</feature>
<dbReference type="InterPro" id="IPR001478">
    <property type="entry name" value="PDZ"/>
</dbReference>
<feature type="compositionally biased region" description="Polar residues" evidence="4">
    <location>
        <begin position="305"/>
        <end position="315"/>
    </location>
</feature>
<protein>
    <submittedName>
        <fullName evidence="7">Uncharacterized protein</fullName>
    </submittedName>
</protein>
<dbReference type="PROSITE" id="PS01179">
    <property type="entry name" value="PID"/>
    <property type="match status" value="1"/>
</dbReference>
<feature type="compositionally biased region" description="Basic and acidic residues" evidence="4">
    <location>
        <begin position="521"/>
        <end position="538"/>
    </location>
</feature>
<feature type="region of interest" description="Disordered" evidence="4">
    <location>
        <begin position="697"/>
        <end position="724"/>
    </location>
</feature>
<evidence type="ECO:0000256" key="2">
    <source>
        <dbReference type="ARBA" id="ARBA00022553"/>
    </source>
</evidence>
<dbReference type="PANTHER" id="PTHR12345:SF16">
    <property type="entry name" value="X11L, ISOFORM F-RELATED"/>
    <property type="match status" value="1"/>
</dbReference>
<keyword evidence="3" id="KW-0677">Repeat</keyword>
<gene>
    <name evidence="7" type="ORF">EG68_05067</name>
</gene>
<feature type="compositionally biased region" description="Polar residues" evidence="4">
    <location>
        <begin position="425"/>
        <end position="438"/>
    </location>
</feature>
<dbReference type="CDD" id="cd06720">
    <property type="entry name" value="PDZ1_APBA1_3-like"/>
    <property type="match status" value="1"/>
</dbReference>
<feature type="compositionally biased region" description="Polar residues" evidence="4">
    <location>
        <begin position="459"/>
        <end position="473"/>
    </location>
</feature>
<feature type="domain" description="PID" evidence="5">
    <location>
        <begin position="598"/>
        <end position="776"/>
    </location>
</feature>
<dbReference type="Pfam" id="PF00640">
    <property type="entry name" value="PID"/>
    <property type="match status" value="1"/>
</dbReference>
<dbReference type="Proteomes" id="UP000822476">
    <property type="component" value="Unassembled WGS sequence"/>
</dbReference>
<dbReference type="PANTHER" id="PTHR12345">
    <property type="entry name" value="SYNTENIN RELATED"/>
    <property type="match status" value="1"/>
</dbReference>
<dbReference type="FunFam" id="2.30.42.10:FF:000007">
    <property type="entry name" value="Amyloid beta A4 protein-binding family A member"/>
    <property type="match status" value="1"/>
</dbReference>
<organism evidence="7 8">
    <name type="scientific">Paragonimus skrjabini miyazakii</name>
    <dbReference type="NCBI Taxonomy" id="59628"/>
    <lineage>
        <taxon>Eukaryota</taxon>
        <taxon>Metazoa</taxon>
        <taxon>Spiralia</taxon>
        <taxon>Lophotrochozoa</taxon>
        <taxon>Platyhelminthes</taxon>
        <taxon>Trematoda</taxon>
        <taxon>Digenea</taxon>
        <taxon>Plagiorchiida</taxon>
        <taxon>Troglotremata</taxon>
        <taxon>Troglotrematidae</taxon>
        <taxon>Paragonimus</taxon>
    </lineage>
</organism>
<evidence type="ECO:0000259" key="6">
    <source>
        <dbReference type="PROSITE" id="PS50106"/>
    </source>
</evidence>
<dbReference type="InterPro" id="IPR006020">
    <property type="entry name" value="PTB/PI_dom"/>
</dbReference>
<feature type="compositionally biased region" description="Polar residues" evidence="4">
    <location>
        <begin position="492"/>
        <end position="502"/>
    </location>
</feature>
<dbReference type="GO" id="GO:0043197">
    <property type="term" value="C:dendritic spine"/>
    <property type="evidence" value="ECO:0007669"/>
    <property type="project" value="TreeGrafter"/>
</dbReference>
<feature type="region of interest" description="Disordered" evidence="4">
    <location>
        <begin position="215"/>
        <end position="253"/>
    </location>
</feature>
<dbReference type="SMART" id="SM00462">
    <property type="entry name" value="PTB"/>
    <property type="match status" value="1"/>
</dbReference>
<dbReference type="PROSITE" id="PS50106">
    <property type="entry name" value="PDZ"/>
    <property type="match status" value="2"/>
</dbReference>
<evidence type="ECO:0000256" key="3">
    <source>
        <dbReference type="ARBA" id="ARBA00022737"/>
    </source>
</evidence>
<dbReference type="Gene3D" id="2.30.42.10">
    <property type="match status" value="2"/>
</dbReference>
<dbReference type="SUPFAM" id="SSF50156">
    <property type="entry name" value="PDZ domain-like"/>
    <property type="match status" value="2"/>
</dbReference>
<dbReference type="GO" id="GO:0005886">
    <property type="term" value="C:plasma membrane"/>
    <property type="evidence" value="ECO:0007669"/>
    <property type="project" value="TreeGrafter"/>
</dbReference>
<evidence type="ECO:0000313" key="7">
    <source>
        <dbReference type="EMBL" id="KAF7257154.1"/>
    </source>
</evidence>